<reference evidence="8" key="1">
    <citation type="submission" date="2021-11" db="EMBL/GenBank/DDBJ databases">
        <title>Cultivation dependent microbiological survey of springs from the worlds oldest radium mine currently devoted to the extraction of radon-saturated water.</title>
        <authorList>
            <person name="Kapinusova G."/>
            <person name="Smrhova T."/>
            <person name="Strejcek M."/>
            <person name="Suman J."/>
            <person name="Jani K."/>
            <person name="Pajer P."/>
            <person name="Uhlik O."/>
        </authorList>
    </citation>
    <scope>NUCLEOTIDE SEQUENCE [LARGE SCALE GENOMIC DNA]</scope>
    <source>
        <strain evidence="8">J379</strain>
    </source>
</reference>
<gene>
    <name evidence="7" type="ORF">LRS13_13750</name>
</gene>
<dbReference type="RefSeq" id="WP_353862336.1">
    <property type="nucleotide sequence ID" value="NZ_CP088295.1"/>
</dbReference>
<dbReference type="SUPFAM" id="SSF48498">
    <property type="entry name" value="Tetracyclin repressor-like, C-terminal domain"/>
    <property type="match status" value="1"/>
</dbReference>
<feature type="domain" description="HTH tetR-type" evidence="6">
    <location>
        <begin position="4"/>
        <end position="64"/>
    </location>
</feature>
<dbReference type="InterPro" id="IPR039538">
    <property type="entry name" value="BetI_C"/>
</dbReference>
<keyword evidence="4" id="KW-0804">Transcription</keyword>
<evidence type="ECO:0000256" key="1">
    <source>
        <dbReference type="ARBA" id="ARBA00022491"/>
    </source>
</evidence>
<dbReference type="Proteomes" id="UP001058860">
    <property type="component" value="Chromosome"/>
</dbReference>
<organism evidence="7 8">
    <name type="scientific">Svornostia abyssi</name>
    <dbReference type="NCBI Taxonomy" id="2898438"/>
    <lineage>
        <taxon>Bacteria</taxon>
        <taxon>Bacillati</taxon>
        <taxon>Actinomycetota</taxon>
        <taxon>Thermoleophilia</taxon>
        <taxon>Solirubrobacterales</taxon>
        <taxon>Baekduiaceae</taxon>
        <taxon>Svornostia</taxon>
    </lineage>
</organism>
<dbReference type="EMBL" id="CP088295">
    <property type="protein sequence ID" value="UUY01788.1"/>
    <property type="molecule type" value="Genomic_DNA"/>
</dbReference>
<dbReference type="Pfam" id="PF13977">
    <property type="entry name" value="TetR_C_6"/>
    <property type="match status" value="1"/>
</dbReference>
<evidence type="ECO:0000256" key="3">
    <source>
        <dbReference type="ARBA" id="ARBA00023125"/>
    </source>
</evidence>
<dbReference type="PRINTS" id="PR00455">
    <property type="entry name" value="HTHTETR"/>
</dbReference>
<dbReference type="InterPro" id="IPR001647">
    <property type="entry name" value="HTH_TetR"/>
</dbReference>
<evidence type="ECO:0000313" key="8">
    <source>
        <dbReference type="Proteomes" id="UP001058860"/>
    </source>
</evidence>
<dbReference type="InterPro" id="IPR023772">
    <property type="entry name" value="DNA-bd_HTH_TetR-type_CS"/>
</dbReference>
<evidence type="ECO:0000259" key="6">
    <source>
        <dbReference type="PROSITE" id="PS50977"/>
    </source>
</evidence>
<keyword evidence="8" id="KW-1185">Reference proteome</keyword>
<keyword evidence="2" id="KW-0805">Transcription regulation</keyword>
<evidence type="ECO:0000256" key="2">
    <source>
        <dbReference type="ARBA" id="ARBA00023015"/>
    </source>
</evidence>
<dbReference type="PROSITE" id="PS50977">
    <property type="entry name" value="HTH_TETR_2"/>
    <property type="match status" value="1"/>
</dbReference>
<dbReference type="Gene3D" id="1.10.357.10">
    <property type="entry name" value="Tetracycline Repressor, domain 2"/>
    <property type="match status" value="1"/>
</dbReference>
<dbReference type="PANTHER" id="PTHR47506">
    <property type="entry name" value="TRANSCRIPTIONAL REGULATORY PROTEIN"/>
    <property type="match status" value="1"/>
</dbReference>
<evidence type="ECO:0000256" key="4">
    <source>
        <dbReference type="ARBA" id="ARBA00023163"/>
    </source>
</evidence>
<dbReference type="InterPro" id="IPR009057">
    <property type="entry name" value="Homeodomain-like_sf"/>
</dbReference>
<proteinExistence type="predicted"/>
<evidence type="ECO:0000256" key="5">
    <source>
        <dbReference type="PROSITE-ProRule" id="PRU00335"/>
    </source>
</evidence>
<sequence>MRDPKARERIVEAATRAVATRGISGASMRVIAAEAGVTTGFVTHYFDGKQQVMDAMLAATNAGAARRVARAMAVDQPPLERLHRAAEAMLPIDPERRQEWQVWAAVWSDASSGDALRARYREGWAGLRRMLAGLLAEAQEEEHLHDEIDTEYRADRLVTLLAGIGLLAGVEQPERVQELATQMLAEELSWLSDPQPLP</sequence>
<protein>
    <submittedName>
        <fullName evidence="7">TetR family transcriptional regulator</fullName>
    </submittedName>
</protein>
<dbReference type="Pfam" id="PF00440">
    <property type="entry name" value="TetR_N"/>
    <property type="match status" value="1"/>
</dbReference>
<evidence type="ECO:0000313" key="7">
    <source>
        <dbReference type="EMBL" id="UUY01788.1"/>
    </source>
</evidence>
<name>A0ABY5PAT0_9ACTN</name>
<dbReference type="PROSITE" id="PS01081">
    <property type="entry name" value="HTH_TETR_1"/>
    <property type="match status" value="1"/>
</dbReference>
<feature type="DNA-binding region" description="H-T-H motif" evidence="5">
    <location>
        <begin position="27"/>
        <end position="46"/>
    </location>
</feature>
<dbReference type="InterPro" id="IPR036271">
    <property type="entry name" value="Tet_transcr_reg_TetR-rel_C_sf"/>
</dbReference>
<dbReference type="PANTHER" id="PTHR47506:SF1">
    <property type="entry name" value="HTH-TYPE TRANSCRIPTIONAL REGULATOR YJDC"/>
    <property type="match status" value="1"/>
</dbReference>
<keyword evidence="3 5" id="KW-0238">DNA-binding</keyword>
<dbReference type="SUPFAM" id="SSF46689">
    <property type="entry name" value="Homeodomain-like"/>
    <property type="match status" value="1"/>
</dbReference>
<accession>A0ABY5PAT0</accession>
<keyword evidence="1" id="KW-0678">Repressor</keyword>